<dbReference type="InterPro" id="IPR036188">
    <property type="entry name" value="FAD/NAD-bd_sf"/>
</dbReference>
<evidence type="ECO:0000256" key="2">
    <source>
        <dbReference type="ARBA" id="ARBA00022630"/>
    </source>
</evidence>
<protein>
    <submittedName>
        <fullName evidence="7">Oxidoreductase</fullName>
    </submittedName>
</protein>
<keyword evidence="8" id="KW-1185">Reference proteome</keyword>
<organism evidence="7 8">
    <name type="scientific">Joostella atrarenae</name>
    <dbReference type="NCBI Taxonomy" id="679257"/>
    <lineage>
        <taxon>Bacteria</taxon>
        <taxon>Pseudomonadati</taxon>
        <taxon>Bacteroidota</taxon>
        <taxon>Flavobacteriia</taxon>
        <taxon>Flavobacteriales</taxon>
        <taxon>Flavobacteriaceae</taxon>
        <taxon>Joostella</taxon>
    </lineage>
</organism>
<feature type="domain" description="FAD/NAD(P)-binding" evidence="5">
    <location>
        <begin position="8"/>
        <end position="305"/>
    </location>
</feature>
<dbReference type="SUPFAM" id="SSF51905">
    <property type="entry name" value="FAD/NAD(P)-binding domain"/>
    <property type="match status" value="1"/>
</dbReference>
<comment type="cofactor">
    <cofactor evidence="1">
        <name>FAD</name>
        <dbReference type="ChEBI" id="CHEBI:57692"/>
    </cofactor>
</comment>
<evidence type="ECO:0000256" key="3">
    <source>
        <dbReference type="ARBA" id="ARBA00022827"/>
    </source>
</evidence>
<dbReference type="PANTHER" id="PTHR43557:SF2">
    <property type="entry name" value="RIESKE DOMAIN-CONTAINING PROTEIN-RELATED"/>
    <property type="match status" value="1"/>
</dbReference>
<dbReference type="RefSeq" id="WP_236960443.1">
    <property type="nucleotide sequence ID" value="NZ_JAETXX010000014.1"/>
</dbReference>
<dbReference type="PRINTS" id="PR00411">
    <property type="entry name" value="PNDRDTASEI"/>
</dbReference>
<dbReference type="Gene3D" id="3.30.390.30">
    <property type="match status" value="1"/>
</dbReference>
<evidence type="ECO:0000313" key="8">
    <source>
        <dbReference type="Proteomes" id="UP000829517"/>
    </source>
</evidence>
<dbReference type="InterPro" id="IPR050446">
    <property type="entry name" value="FAD-oxidoreductase/Apoptosis"/>
</dbReference>
<dbReference type="PANTHER" id="PTHR43557">
    <property type="entry name" value="APOPTOSIS-INDUCING FACTOR 1"/>
    <property type="match status" value="1"/>
</dbReference>
<dbReference type="EMBL" id="JAETXX010000014">
    <property type="protein sequence ID" value="MCF8716244.1"/>
    <property type="molecule type" value="Genomic_DNA"/>
</dbReference>
<dbReference type="InterPro" id="IPR023753">
    <property type="entry name" value="FAD/NAD-binding_dom"/>
</dbReference>
<feature type="domain" description="Reductase C-terminal" evidence="6">
    <location>
        <begin position="325"/>
        <end position="407"/>
    </location>
</feature>
<evidence type="ECO:0000313" key="7">
    <source>
        <dbReference type="EMBL" id="MCF8716244.1"/>
    </source>
</evidence>
<dbReference type="InterPro" id="IPR028202">
    <property type="entry name" value="Reductase_C"/>
</dbReference>
<reference evidence="7 8" key="1">
    <citation type="submission" date="2021-01" db="EMBL/GenBank/DDBJ databases">
        <title>Genome sequencing of Joostella atrarenae M1-2 (= KCTC 23194).</title>
        <authorList>
            <person name="Zakaria M.R."/>
            <person name="Lam M.Q."/>
            <person name="Chong C.S."/>
        </authorList>
    </citation>
    <scope>NUCLEOTIDE SEQUENCE [LARGE SCALE GENOMIC DNA]</scope>
    <source>
        <strain evidence="7 8">M1-2</strain>
    </source>
</reference>
<keyword evidence="4" id="KW-0560">Oxidoreductase</keyword>
<dbReference type="SUPFAM" id="SSF55424">
    <property type="entry name" value="FAD/NAD-linked reductases, dimerisation (C-terminal) domain"/>
    <property type="match status" value="1"/>
</dbReference>
<dbReference type="Proteomes" id="UP000829517">
    <property type="component" value="Unassembled WGS sequence"/>
</dbReference>
<accession>A0ABS9J747</accession>
<gene>
    <name evidence="7" type="ORF">JM658_15545</name>
</gene>
<name>A0ABS9J747_9FLAO</name>
<evidence type="ECO:0000259" key="6">
    <source>
        <dbReference type="Pfam" id="PF14759"/>
    </source>
</evidence>
<comment type="caution">
    <text evidence="7">The sequence shown here is derived from an EMBL/GenBank/DDBJ whole genome shotgun (WGS) entry which is preliminary data.</text>
</comment>
<evidence type="ECO:0000259" key="5">
    <source>
        <dbReference type="Pfam" id="PF07992"/>
    </source>
</evidence>
<sequence>MKNNKEVCIIIGASHAGVNCAFALRKEGWQGDIILLDSDPELPYHRPPLSKTYLNDSAAILQPLKSLESYTKDGIKLILGKEVTAINSNIKQLKLNDGSTLNYDKLVLATGAKPIIPPIEGLRNSNMTFTLRTAADITEIKNTLSKAKRKRVAIIGGGYIGLETAASLNKMGAEVTILERESRILARVTSIYISNFFQELHRSNKVDIQLGKNVSIVENSDDSICIHCSDATKLDVDILILGVGVIPNCEIASKAGLNVKDGILVDEFTRTSNRYIYAIGDVSNHYNKHYGYNIRVESVQNAVEQSKIAAANITGKKIEYNTVPWFWSDQFDVKLQIVGLANGYTDIVIREENLEKNIISVWYFNKDILLAVDAINNAKAYVFGTKFIKDNLVIDKKKLRDISIPINKDLIVG</sequence>
<proteinExistence type="predicted"/>
<keyword evidence="2" id="KW-0285">Flavoprotein</keyword>
<dbReference type="PRINTS" id="PR00368">
    <property type="entry name" value="FADPNR"/>
</dbReference>
<dbReference type="Pfam" id="PF07992">
    <property type="entry name" value="Pyr_redox_2"/>
    <property type="match status" value="1"/>
</dbReference>
<dbReference type="Pfam" id="PF14759">
    <property type="entry name" value="Reductase_C"/>
    <property type="match status" value="1"/>
</dbReference>
<dbReference type="InterPro" id="IPR016156">
    <property type="entry name" value="FAD/NAD-linked_Rdtase_dimer_sf"/>
</dbReference>
<evidence type="ECO:0000256" key="1">
    <source>
        <dbReference type="ARBA" id="ARBA00001974"/>
    </source>
</evidence>
<dbReference type="Gene3D" id="3.50.50.60">
    <property type="entry name" value="FAD/NAD(P)-binding domain"/>
    <property type="match status" value="2"/>
</dbReference>
<keyword evidence="3" id="KW-0274">FAD</keyword>
<evidence type="ECO:0000256" key="4">
    <source>
        <dbReference type="ARBA" id="ARBA00023002"/>
    </source>
</evidence>